<accession>A0A8J2L5C1</accession>
<feature type="compositionally biased region" description="Acidic residues" evidence="1">
    <location>
        <begin position="15"/>
        <end position="27"/>
    </location>
</feature>
<reference evidence="2" key="1">
    <citation type="submission" date="2021-06" db="EMBL/GenBank/DDBJ databases">
        <authorList>
            <person name="Hodson N. C."/>
            <person name="Mongue J. A."/>
            <person name="Jaron S. K."/>
        </authorList>
    </citation>
    <scope>NUCLEOTIDE SEQUENCE</scope>
</reference>
<organism evidence="2 3">
    <name type="scientific">Allacma fusca</name>
    <dbReference type="NCBI Taxonomy" id="39272"/>
    <lineage>
        <taxon>Eukaryota</taxon>
        <taxon>Metazoa</taxon>
        <taxon>Ecdysozoa</taxon>
        <taxon>Arthropoda</taxon>
        <taxon>Hexapoda</taxon>
        <taxon>Collembola</taxon>
        <taxon>Symphypleona</taxon>
        <taxon>Sminthuridae</taxon>
        <taxon>Allacma</taxon>
    </lineage>
</organism>
<proteinExistence type="predicted"/>
<feature type="non-terminal residue" evidence="2">
    <location>
        <position position="1"/>
    </location>
</feature>
<dbReference type="Proteomes" id="UP000708208">
    <property type="component" value="Unassembled WGS sequence"/>
</dbReference>
<keyword evidence="3" id="KW-1185">Reference proteome</keyword>
<evidence type="ECO:0000313" key="2">
    <source>
        <dbReference type="EMBL" id="CAG7825363.1"/>
    </source>
</evidence>
<sequence>TDKKQVTSETLSSLDTEEESDDLDSEEEPTRSNGARNVSIYDRLKKAIGKIRKSSILRDSMDHFCETFKIPKLQLLQDMKVRRNSTLKMLQRCLTLRQLS</sequence>
<name>A0A8J2L5C1_9HEXA</name>
<dbReference type="OrthoDB" id="1607513at2759"/>
<gene>
    <name evidence="2" type="ORF">AFUS01_LOCUS35477</name>
</gene>
<protein>
    <submittedName>
        <fullName evidence="2">Uncharacterized protein</fullName>
    </submittedName>
</protein>
<evidence type="ECO:0000313" key="3">
    <source>
        <dbReference type="Proteomes" id="UP000708208"/>
    </source>
</evidence>
<dbReference type="EMBL" id="CAJVCH010535954">
    <property type="protein sequence ID" value="CAG7825363.1"/>
    <property type="molecule type" value="Genomic_DNA"/>
</dbReference>
<feature type="region of interest" description="Disordered" evidence="1">
    <location>
        <begin position="1"/>
        <end position="36"/>
    </location>
</feature>
<comment type="caution">
    <text evidence="2">The sequence shown here is derived from an EMBL/GenBank/DDBJ whole genome shotgun (WGS) entry which is preliminary data.</text>
</comment>
<dbReference type="AlphaFoldDB" id="A0A8J2L5C1"/>
<evidence type="ECO:0000256" key="1">
    <source>
        <dbReference type="SAM" id="MobiDB-lite"/>
    </source>
</evidence>